<organism evidence="3 4">
    <name type="scientific">Gemmatimonas phototrophica</name>
    <dbReference type="NCBI Taxonomy" id="1379270"/>
    <lineage>
        <taxon>Bacteria</taxon>
        <taxon>Pseudomonadati</taxon>
        <taxon>Gemmatimonadota</taxon>
        <taxon>Gemmatimonadia</taxon>
        <taxon>Gemmatimonadales</taxon>
        <taxon>Gemmatimonadaceae</taxon>
        <taxon>Gemmatimonas</taxon>
    </lineage>
</organism>
<proteinExistence type="inferred from homology"/>
<dbReference type="CDD" id="cd05121">
    <property type="entry name" value="ABC1_ADCK3-like"/>
    <property type="match status" value="1"/>
</dbReference>
<dbReference type="eggNOG" id="COG0661">
    <property type="taxonomic scope" value="Bacteria"/>
</dbReference>
<dbReference type="STRING" id="1379270.GEMMAAP_10695"/>
<dbReference type="Gene3D" id="1.10.510.10">
    <property type="entry name" value="Transferase(Phosphotransferase) domain 1"/>
    <property type="match status" value="1"/>
</dbReference>
<protein>
    <recommendedName>
        <fullName evidence="2">Protein kinase domain-containing protein</fullName>
    </recommendedName>
</protein>
<dbReference type="AlphaFoldDB" id="A0A143BKX2"/>
<keyword evidence="4" id="KW-1185">Reference proteome</keyword>
<dbReference type="InterPro" id="IPR000719">
    <property type="entry name" value="Prot_kinase_dom"/>
</dbReference>
<reference evidence="3 4" key="2">
    <citation type="journal article" date="2016" name="Environ. Microbiol. Rep.">
        <title>Metagenomic evidence for the presence of phototrophic Gemmatimonadetes bacteria in diverse environments.</title>
        <authorList>
            <person name="Zeng Y."/>
            <person name="Baumbach J."/>
            <person name="Barbosa E.G."/>
            <person name="Azevedo V."/>
            <person name="Zhang C."/>
            <person name="Koblizek M."/>
        </authorList>
    </citation>
    <scope>NUCLEOTIDE SEQUENCE [LARGE SCALE GENOMIC DNA]</scope>
    <source>
        <strain evidence="3 4">AP64</strain>
    </source>
</reference>
<dbReference type="OrthoDB" id="500486at2"/>
<evidence type="ECO:0000256" key="1">
    <source>
        <dbReference type="ARBA" id="ARBA00009670"/>
    </source>
</evidence>
<dbReference type="GO" id="GO:0004672">
    <property type="term" value="F:protein kinase activity"/>
    <property type="evidence" value="ECO:0007669"/>
    <property type="project" value="InterPro"/>
</dbReference>
<evidence type="ECO:0000313" key="3">
    <source>
        <dbReference type="EMBL" id="AMW05160.1"/>
    </source>
</evidence>
<dbReference type="GO" id="GO:0005524">
    <property type="term" value="F:ATP binding"/>
    <property type="evidence" value="ECO:0007669"/>
    <property type="project" value="InterPro"/>
</dbReference>
<dbReference type="PANTHER" id="PTHR10566:SF113">
    <property type="entry name" value="PROTEIN ACTIVITY OF BC1 COMPLEX KINASE 7, CHLOROPLASTIC"/>
    <property type="match status" value="1"/>
</dbReference>
<name>A0A143BKX2_9BACT</name>
<dbReference type="KEGG" id="gph:GEMMAAP_10695"/>
<evidence type="ECO:0000313" key="4">
    <source>
        <dbReference type="Proteomes" id="UP000076404"/>
    </source>
</evidence>
<feature type="domain" description="Protein kinase" evidence="2">
    <location>
        <begin position="122"/>
        <end position="477"/>
    </location>
</feature>
<sequence length="477" mass="54035">MSRPDIPWRDLPRLWTILRRLVPLVVSLLRDRKRWLWWGAPRPRSAAFHERRALQFVHQIATLGPTFVKLAQIFASRADLIPEPYLHALGTLTDRVPPVPWNDIERTLRSAWQASPDDVVQRLNREPIAAGSLGQVHRAQYQGREVVVKVLRPGVEAVVDRDVRLSRAIVDAVYARWPHIHVMGFRVVLDEFDRHVREEMDFEREAMQCLRMRERFADEPRLRIPQVETALTRREVLVLEFLEGTRIDRLDAQIAQGLVRPQVLAETLIETYARMMLRDGVFHADPHPGNLLVNSRGQLVLLDFGMVIDVPVATRRALFETIIAAIRRDPAGTANGFFALGMVAPGTAPETMTALVDTLLDIAYSETATIERARVVADRVMRELFNWPIILPGELVYFARTAALIEGIGARYDRNFNSIRVASPVILRMRNELLAVLLGDNGTREPLVTLAATLGALAGSAYTVVKRFLPERLAARV</sequence>
<accession>A0A143BKX2</accession>
<dbReference type="Proteomes" id="UP000076404">
    <property type="component" value="Chromosome"/>
</dbReference>
<dbReference type="SUPFAM" id="SSF56112">
    <property type="entry name" value="Protein kinase-like (PK-like)"/>
    <property type="match status" value="1"/>
</dbReference>
<comment type="similarity">
    <text evidence="1">Belongs to the protein kinase superfamily. ADCK protein kinase family.</text>
</comment>
<dbReference type="InterPro" id="IPR050154">
    <property type="entry name" value="UbiB_kinase"/>
</dbReference>
<dbReference type="RefSeq" id="WP_026849757.1">
    <property type="nucleotide sequence ID" value="NZ_CP011454.1"/>
</dbReference>
<dbReference type="InterPro" id="IPR004147">
    <property type="entry name" value="ABC1_dom"/>
</dbReference>
<dbReference type="PANTHER" id="PTHR10566">
    <property type="entry name" value="CHAPERONE-ACTIVITY OF BC1 COMPLEX CABC1 -RELATED"/>
    <property type="match status" value="1"/>
</dbReference>
<dbReference type="Pfam" id="PF03109">
    <property type="entry name" value="ABC1"/>
    <property type="match status" value="1"/>
</dbReference>
<dbReference type="EMBL" id="CP011454">
    <property type="protein sequence ID" value="AMW05160.1"/>
    <property type="molecule type" value="Genomic_DNA"/>
</dbReference>
<gene>
    <name evidence="3" type="ORF">GEMMAAP_10695</name>
</gene>
<reference evidence="3 4" key="1">
    <citation type="journal article" date="2014" name="Proc. Natl. Acad. Sci. U.S.A.">
        <title>Functional type 2 photosynthetic reaction centers found in the rare bacterial phylum Gemmatimonadetes.</title>
        <authorList>
            <person name="Zeng Y."/>
            <person name="Feng F."/>
            <person name="Medova H."/>
            <person name="Dean J."/>
            <person name="Koblizek M."/>
        </authorList>
    </citation>
    <scope>NUCLEOTIDE SEQUENCE [LARGE SCALE GENOMIC DNA]</scope>
    <source>
        <strain evidence="3 4">AP64</strain>
    </source>
</reference>
<dbReference type="PROSITE" id="PS50011">
    <property type="entry name" value="PROTEIN_KINASE_DOM"/>
    <property type="match status" value="1"/>
</dbReference>
<dbReference type="InterPro" id="IPR011009">
    <property type="entry name" value="Kinase-like_dom_sf"/>
</dbReference>
<evidence type="ECO:0000259" key="2">
    <source>
        <dbReference type="PROSITE" id="PS50011"/>
    </source>
</evidence>